<keyword evidence="2" id="KW-1185">Reference proteome</keyword>
<dbReference type="SUPFAM" id="SSF52540">
    <property type="entry name" value="P-loop containing nucleoside triphosphate hydrolases"/>
    <property type="match status" value="1"/>
</dbReference>
<gene>
    <name evidence="1" type="ORF">DFP88_101620</name>
</gene>
<dbReference type="InterPro" id="IPR027417">
    <property type="entry name" value="P-loop_NTPase"/>
</dbReference>
<dbReference type="OrthoDB" id="7687351at2"/>
<evidence type="ECO:0000313" key="2">
    <source>
        <dbReference type="Proteomes" id="UP000248311"/>
    </source>
</evidence>
<accession>A0A318SZU0</accession>
<dbReference type="Proteomes" id="UP000248311">
    <property type="component" value="Unassembled WGS sequence"/>
</dbReference>
<proteinExistence type="predicted"/>
<evidence type="ECO:0000313" key="1">
    <source>
        <dbReference type="EMBL" id="PYE85946.1"/>
    </source>
</evidence>
<name>A0A318SZU0_9RHOB</name>
<protein>
    <recommendedName>
        <fullName evidence="3">Gamma-glutamyl kinase</fullName>
    </recommendedName>
</protein>
<dbReference type="AlphaFoldDB" id="A0A318SZU0"/>
<organism evidence="1 2">
    <name type="scientific">Pseudoroseicyclus aestuarii</name>
    <dbReference type="NCBI Taxonomy" id="1795041"/>
    <lineage>
        <taxon>Bacteria</taxon>
        <taxon>Pseudomonadati</taxon>
        <taxon>Pseudomonadota</taxon>
        <taxon>Alphaproteobacteria</taxon>
        <taxon>Rhodobacterales</taxon>
        <taxon>Paracoccaceae</taxon>
        <taxon>Pseudoroseicyclus</taxon>
    </lineage>
</organism>
<sequence>MLIFVKERLVLLAVPKTGTTALEAALAPRAGLVLRDPPQIKHAPLYRYRRFVEPMLRQVGAEGFETLAVLREPVDWLGSWWRYRRRADLAGTPASTADVDFAQFVSDYARARPPPHAGVGSQARFIAGAEGIGVTHLFRHDRMPELMRFLEDRLGPLPKLQRLNVSPPMPLELPQGVLARLHRRRPEEFEAWRAACQPVS</sequence>
<dbReference type="EMBL" id="QJTE01000001">
    <property type="protein sequence ID" value="PYE85946.1"/>
    <property type="molecule type" value="Genomic_DNA"/>
</dbReference>
<comment type="caution">
    <text evidence="1">The sequence shown here is derived from an EMBL/GenBank/DDBJ whole genome shotgun (WGS) entry which is preliminary data.</text>
</comment>
<evidence type="ECO:0008006" key="3">
    <source>
        <dbReference type="Google" id="ProtNLM"/>
    </source>
</evidence>
<reference evidence="1 2" key="1">
    <citation type="submission" date="2018-06" db="EMBL/GenBank/DDBJ databases">
        <title>Genomic Encyclopedia of Type Strains, Phase III (KMG-III): the genomes of soil and plant-associated and newly described type strains.</title>
        <authorList>
            <person name="Whitman W."/>
        </authorList>
    </citation>
    <scope>NUCLEOTIDE SEQUENCE [LARGE SCALE GENOMIC DNA]</scope>
    <source>
        <strain evidence="1 2">CECT 9025</strain>
    </source>
</reference>
<dbReference type="RefSeq" id="WP_110812953.1">
    <property type="nucleotide sequence ID" value="NZ_QJTE01000001.1"/>
</dbReference>